<dbReference type="SUPFAM" id="SSF56349">
    <property type="entry name" value="DNA breaking-rejoining enzymes"/>
    <property type="match status" value="1"/>
</dbReference>
<dbReference type="InterPro" id="IPR002104">
    <property type="entry name" value="Integrase_catalytic"/>
</dbReference>
<dbReference type="InterPro" id="IPR004107">
    <property type="entry name" value="Integrase_SAM-like_N"/>
</dbReference>
<dbReference type="Pfam" id="PF00589">
    <property type="entry name" value="Phage_integrase"/>
    <property type="match status" value="1"/>
</dbReference>
<evidence type="ECO:0000256" key="6">
    <source>
        <dbReference type="PROSITE-ProRule" id="PRU01248"/>
    </source>
</evidence>
<dbReference type="Pfam" id="PF14659">
    <property type="entry name" value="Phage_int_SAM_3"/>
    <property type="match status" value="1"/>
</dbReference>
<dbReference type="PROSITE" id="PS51898">
    <property type="entry name" value="TYR_RECOMBINASE"/>
    <property type="match status" value="1"/>
</dbReference>
<evidence type="ECO:0000256" key="2">
    <source>
        <dbReference type="ARBA" id="ARBA00008857"/>
    </source>
</evidence>
<dbReference type="GO" id="GO:0006310">
    <property type="term" value="P:DNA recombination"/>
    <property type="evidence" value="ECO:0007669"/>
    <property type="project" value="UniProtKB-KW"/>
</dbReference>
<comment type="function">
    <text evidence="1">Site-specific tyrosine recombinase, which acts by catalyzing the cutting and rejoining of the recombining DNA molecules.</text>
</comment>
<dbReference type="InterPro" id="IPR010998">
    <property type="entry name" value="Integrase_recombinase_N"/>
</dbReference>
<dbReference type="Proteomes" id="UP000241048">
    <property type="component" value="Unassembled WGS sequence"/>
</dbReference>
<dbReference type="InterPro" id="IPR044068">
    <property type="entry name" value="CB"/>
</dbReference>
<dbReference type="EMBL" id="PYLO01000001">
    <property type="protein sequence ID" value="PST38905.1"/>
    <property type="molecule type" value="Genomic_DNA"/>
</dbReference>
<evidence type="ECO:0000256" key="1">
    <source>
        <dbReference type="ARBA" id="ARBA00003283"/>
    </source>
</evidence>
<reference evidence="9 10" key="1">
    <citation type="submission" date="2018-03" db="EMBL/GenBank/DDBJ databases">
        <title>Lachnoclostridium SNUG30386 gen.nov., sp.nov., isolated from human faeces.</title>
        <authorList>
            <person name="Seo B."/>
            <person name="Jeon K."/>
            <person name="Ko G."/>
        </authorList>
    </citation>
    <scope>NUCLEOTIDE SEQUENCE [LARGE SCALE GENOMIC DNA]</scope>
    <source>
        <strain evidence="9 10">SNUG30386</strain>
    </source>
</reference>
<keyword evidence="5" id="KW-0233">DNA recombination</keyword>
<evidence type="ECO:0000313" key="10">
    <source>
        <dbReference type="Proteomes" id="UP000241048"/>
    </source>
</evidence>
<comment type="similarity">
    <text evidence="2">Belongs to the 'phage' integrase family.</text>
</comment>
<dbReference type="GO" id="GO:0015074">
    <property type="term" value="P:DNA integration"/>
    <property type="evidence" value="ECO:0007669"/>
    <property type="project" value="UniProtKB-KW"/>
</dbReference>
<dbReference type="RefSeq" id="WP_107000071.1">
    <property type="nucleotide sequence ID" value="NZ_PYLO01000001.1"/>
</dbReference>
<accession>A0A2T3FUE4</accession>
<dbReference type="Gene3D" id="1.10.150.130">
    <property type="match status" value="1"/>
</dbReference>
<evidence type="ECO:0000259" key="8">
    <source>
        <dbReference type="PROSITE" id="PS51900"/>
    </source>
</evidence>
<dbReference type="InterPro" id="IPR050090">
    <property type="entry name" value="Tyrosine_recombinase_XerCD"/>
</dbReference>
<dbReference type="AlphaFoldDB" id="A0A2T3FUE4"/>
<evidence type="ECO:0000256" key="4">
    <source>
        <dbReference type="ARBA" id="ARBA00023125"/>
    </source>
</evidence>
<evidence type="ECO:0000313" key="9">
    <source>
        <dbReference type="EMBL" id="PST38905.1"/>
    </source>
</evidence>
<keyword evidence="4 6" id="KW-0238">DNA-binding</keyword>
<dbReference type="PROSITE" id="PS51900">
    <property type="entry name" value="CB"/>
    <property type="match status" value="1"/>
</dbReference>
<dbReference type="InterPro" id="IPR011010">
    <property type="entry name" value="DNA_brk_join_enz"/>
</dbReference>
<evidence type="ECO:0008006" key="11">
    <source>
        <dbReference type="Google" id="ProtNLM"/>
    </source>
</evidence>
<evidence type="ECO:0000259" key="7">
    <source>
        <dbReference type="PROSITE" id="PS51898"/>
    </source>
</evidence>
<feature type="domain" description="Tyr recombinase" evidence="7">
    <location>
        <begin position="218"/>
        <end position="427"/>
    </location>
</feature>
<keyword evidence="10" id="KW-1185">Reference proteome</keyword>
<dbReference type="Gene3D" id="1.10.443.10">
    <property type="entry name" value="Intergrase catalytic core"/>
    <property type="match status" value="1"/>
</dbReference>
<gene>
    <name evidence="9" type="ORF">C7U56_02965</name>
</gene>
<organism evidence="9 10">
    <name type="scientific">Clostridium fessum</name>
    <dbReference type="NCBI Taxonomy" id="2126740"/>
    <lineage>
        <taxon>Bacteria</taxon>
        <taxon>Bacillati</taxon>
        <taxon>Bacillota</taxon>
        <taxon>Clostridia</taxon>
        <taxon>Eubacteriales</taxon>
        <taxon>Clostridiaceae</taxon>
        <taxon>Clostridium</taxon>
    </lineage>
</organism>
<dbReference type="InterPro" id="IPR013762">
    <property type="entry name" value="Integrase-like_cat_sf"/>
</dbReference>
<sequence>MASIKKTGENAYQIVVSCGYNSIGKKIRRKITYKPELLTAKGNPKSAASIEKDVAAFAADFERKVLTGQYTDGHIMTFEKYAAKYLAEYAEENQAPRTLQSTESAIKEFISAFGYMTLENLTPLYLQEYVNALLKRKKADGSGETLSCGTVKRKAAVLSAMLSQAIRWNLLSANPMERVQIKAPDTPKDEKIVFFSQPEAERFLEALENPAYYTASGRLARPLDTTAQRLDDLRANRRSMTQYKFLFYLAIFTGCRRGELVALTWDDLDFTNATISIVKSVCRVKKKIIIKSTKTKKSARTISLPEIVISLAQEWKKEQEYYRLSIGSQWKNGGYIFTRWNGEMMGLETPYQILHRVINNYNATQADESALLPLIPLHGLRHTAATLLIGSNVNIRTVASRLGHSDVTTTLNIYSHALKELDRKASDALADTLSKKANTKNSVPE</sequence>
<evidence type="ECO:0000256" key="5">
    <source>
        <dbReference type="ARBA" id="ARBA00023172"/>
    </source>
</evidence>
<protein>
    <recommendedName>
        <fullName evidence="11">Site-specific integrase</fullName>
    </recommendedName>
</protein>
<dbReference type="PANTHER" id="PTHR30349:SF64">
    <property type="entry name" value="PROPHAGE INTEGRASE INTD-RELATED"/>
    <property type="match status" value="1"/>
</dbReference>
<comment type="caution">
    <text evidence="9">The sequence shown here is derived from an EMBL/GenBank/DDBJ whole genome shotgun (WGS) entry which is preliminary data.</text>
</comment>
<evidence type="ECO:0000256" key="3">
    <source>
        <dbReference type="ARBA" id="ARBA00022908"/>
    </source>
</evidence>
<keyword evidence="3" id="KW-0229">DNA integration</keyword>
<proteinExistence type="inferred from homology"/>
<dbReference type="PANTHER" id="PTHR30349">
    <property type="entry name" value="PHAGE INTEGRASE-RELATED"/>
    <property type="match status" value="1"/>
</dbReference>
<dbReference type="CDD" id="cd01189">
    <property type="entry name" value="INT_ICEBs1_C_like"/>
    <property type="match status" value="1"/>
</dbReference>
<feature type="domain" description="Core-binding (CB)" evidence="8">
    <location>
        <begin position="76"/>
        <end position="166"/>
    </location>
</feature>
<name>A0A2T3FUE4_9CLOT</name>
<dbReference type="GO" id="GO:0003677">
    <property type="term" value="F:DNA binding"/>
    <property type="evidence" value="ECO:0007669"/>
    <property type="project" value="UniProtKB-UniRule"/>
</dbReference>